<protein>
    <recommendedName>
        <fullName evidence="2">YLPM1-like spectrin repeat domain-containing protein</fullName>
    </recommendedName>
</protein>
<feature type="compositionally biased region" description="Basic and acidic residues" evidence="1">
    <location>
        <begin position="1057"/>
        <end position="1068"/>
    </location>
</feature>
<feature type="compositionally biased region" description="Low complexity" evidence="1">
    <location>
        <begin position="639"/>
        <end position="650"/>
    </location>
</feature>
<feature type="compositionally biased region" description="Polar residues" evidence="1">
    <location>
        <begin position="571"/>
        <end position="586"/>
    </location>
</feature>
<feature type="compositionally biased region" description="Polar residues" evidence="1">
    <location>
        <begin position="595"/>
        <end position="612"/>
    </location>
</feature>
<feature type="region of interest" description="Disordered" evidence="1">
    <location>
        <begin position="1"/>
        <end position="188"/>
    </location>
</feature>
<comment type="caution">
    <text evidence="3">The sequence shown here is derived from an EMBL/GenBank/DDBJ whole genome shotgun (WGS) entry which is preliminary data.</text>
</comment>
<feature type="compositionally biased region" description="Polar residues" evidence="1">
    <location>
        <begin position="149"/>
        <end position="160"/>
    </location>
</feature>
<feature type="compositionally biased region" description="Basic and acidic residues" evidence="1">
    <location>
        <begin position="468"/>
        <end position="487"/>
    </location>
</feature>
<feature type="compositionally biased region" description="Gly residues" evidence="1">
    <location>
        <begin position="269"/>
        <end position="295"/>
    </location>
</feature>
<feature type="compositionally biased region" description="Basic and acidic residues" evidence="1">
    <location>
        <begin position="511"/>
        <end position="540"/>
    </location>
</feature>
<feature type="compositionally biased region" description="Polar residues" evidence="1">
    <location>
        <begin position="1"/>
        <end position="31"/>
    </location>
</feature>
<feature type="non-terminal residue" evidence="3">
    <location>
        <position position="1078"/>
    </location>
</feature>
<dbReference type="InterPro" id="IPR058903">
    <property type="entry name" value="Spectrin_YLPM1-like"/>
</dbReference>
<gene>
    <name evidence="3" type="ORF">ANN_20256</name>
</gene>
<sequence length="1078" mass="114571">AAGGSNKTQESSTASVQDASTNRGTGNNFQTPDKVGAPPAAQPLPYYGVPPPTKGTPLPGDDFNKPPPIANFDSGFGGRANTGDNFQASKRPFEGDTFRDQYQDDSKKSRGEGFGGGFSSFRGEEQSGGRGRGARGGRWGTDDSEHSGNKPQSEASSTPQPMRPPTKVNALHFSRLSSGEFDNPDELSEAEKAFDVQFKQWEEQFNKWKEQNINHPDKTQYREYEAKWESWREQLLQRREQMRKKREASNKLAAESGGDGFQQSDHSGRGGMTGRGRGRGRGAGFGRGGRGGGMGQDDFGSNRGPGNFGGSHLSQEQNFGGPGFRDQKSGEFGGYGDHGPKSGGPDSSAAFGDHSGSQRPGPNSGGPETFGPQSGGFGPSSGPNQDSKSGPGFGGPGLSKQDSKLQQGGLNRGAGDFVEPNTNFGVPPPSLPQQDIKGVSNRGSADFGSSPKTQKPPNLVSPTQFPTGEEKKSTPEGEKSEQKDEKSGSTMKLDFMKSSGDGIPGLDLITEQDKQKDSKKATAEERELSIGHDIDERTADKAAGGFIGPMPASGTAEQSDKTGSVPGKAPFQQSPSFGPGNRNSPNVPGFGQGTQGQSPKGNFSQPPGNQNFGPGANKIDNQQNTQNIGPNQPFGMGNQGPNTGNQGPNQSMGSGNQDPQGYGPPNNMGPRGFGPDGNQGFGSGNQGYGPGNQGQSQGFGPGNQSYGPNSQGGSFQGGNQGFGPSNFGQQNQGFGSGQYGGPPGPRNWGDGMDGPNRGGWNQGPPRFDGPGKDNTQGMRDNFQGMRENFQGQRDNFQGPMDGPRDNFQGRDNFFGSRDNFQGPRDNFQGPRDGFQGNRDNFQGPRDGGFQGPRDNFQGPRDGYQGPRDNFPGAGDRFGPRDNFGGPRDNFQGPKDRFSGPPFGGDYGYPGQRDYPGESDFGRGGPHDFPPPRDFQQQEGGRGGPADYGSEFGRGRGGRGRARGRGGFERSPSDDMNWQRGGGRGGSRFGPDDRMQQPDIGPVGQVKITLMAQTVPIRLEKNSNLKFLCSQANKILGEEGDLPPEDRSAPPDVPLLPEPERSKWDRDGDGSFNREPYAR</sequence>
<name>A0ABQ8SCI5_PERAM</name>
<evidence type="ECO:0000313" key="3">
    <source>
        <dbReference type="EMBL" id="KAJ4431657.1"/>
    </source>
</evidence>
<feature type="compositionally biased region" description="Polar residues" evidence="1">
    <location>
        <begin position="450"/>
        <end position="466"/>
    </location>
</feature>
<feature type="compositionally biased region" description="Gly residues" evidence="1">
    <location>
        <begin position="128"/>
        <end position="139"/>
    </location>
</feature>
<accession>A0ABQ8SCI5</accession>
<feature type="compositionally biased region" description="Gly residues" evidence="1">
    <location>
        <begin position="671"/>
        <end position="701"/>
    </location>
</feature>
<evidence type="ECO:0000259" key="2">
    <source>
        <dbReference type="Pfam" id="PF26583"/>
    </source>
</evidence>
<feature type="compositionally biased region" description="Basic and acidic residues" evidence="1">
    <location>
        <begin position="91"/>
        <end position="111"/>
    </location>
</feature>
<organism evidence="3 4">
    <name type="scientific">Periplaneta americana</name>
    <name type="common">American cockroach</name>
    <name type="synonym">Blatta americana</name>
    <dbReference type="NCBI Taxonomy" id="6978"/>
    <lineage>
        <taxon>Eukaryota</taxon>
        <taxon>Metazoa</taxon>
        <taxon>Ecdysozoa</taxon>
        <taxon>Arthropoda</taxon>
        <taxon>Hexapoda</taxon>
        <taxon>Insecta</taxon>
        <taxon>Pterygota</taxon>
        <taxon>Neoptera</taxon>
        <taxon>Polyneoptera</taxon>
        <taxon>Dictyoptera</taxon>
        <taxon>Blattodea</taxon>
        <taxon>Blattoidea</taxon>
        <taxon>Blattidae</taxon>
        <taxon>Blattinae</taxon>
        <taxon>Periplaneta</taxon>
    </lineage>
</organism>
<dbReference type="EMBL" id="JAJSOF020000031">
    <property type="protein sequence ID" value="KAJ4431657.1"/>
    <property type="molecule type" value="Genomic_DNA"/>
</dbReference>
<feature type="compositionally biased region" description="Polar residues" evidence="1">
    <location>
        <begin position="619"/>
        <end position="630"/>
    </location>
</feature>
<proteinExistence type="predicted"/>
<dbReference type="Proteomes" id="UP001148838">
    <property type="component" value="Unassembled WGS sequence"/>
</dbReference>
<feature type="non-terminal residue" evidence="3">
    <location>
        <position position="1"/>
    </location>
</feature>
<feature type="region of interest" description="Disordered" evidence="1">
    <location>
        <begin position="1036"/>
        <end position="1078"/>
    </location>
</feature>
<dbReference type="Pfam" id="PF26583">
    <property type="entry name" value="Spectrin_YLPM1"/>
    <property type="match status" value="1"/>
</dbReference>
<reference evidence="3 4" key="1">
    <citation type="journal article" date="2022" name="Allergy">
        <title>Genome assembly and annotation of Periplaneta americana reveal a comprehensive cockroach allergen profile.</title>
        <authorList>
            <person name="Wang L."/>
            <person name="Xiong Q."/>
            <person name="Saelim N."/>
            <person name="Wang L."/>
            <person name="Nong W."/>
            <person name="Wan A.T."/>
            <person name="Shi M."/>
            <person name="Liu X."/>
            <person name="Cao Q."/>
            <person name="Hui J.H.L."/>
            <person name="Sookrung N."/>
            <person name="Leung T.F."/>
            <person name="Tungtrongchitr A."/>
            <person name="Tsui S.K.W."/>
        </authorList>
    </citation>
    <scope>NUCLEOTIDE SEQUENCE [LARGE SCALE GENOMIC DNA]</scope>
    <source>
        <strain evidence="3">PWHHKU_190912</strain>
    </source>
</reference>
<keyword evidence="4" id="KW-1185">Reference proteome</keyword>
<feature type="compositionally biased region" description="Low complexity" evidence="1">
    <location>
        <begin position="722"/>
        <end position="733"/>
    </location>
</feature>
<evidence type="ECO:0000313" key="4">
    <source>
        <dbReference type="Proteomes" id="UP001148838"/>
    </source>
</evidence>
<evidence type="ECO:0000256" key="1">
    <source>
        <dbReference type="SAM" id="MobiDB-lite"/>
    </source>
</evidence>
<feature type="region of interest" description="Disordered" evidence="1">
    <location>
        <begin position="238"/>
        <end position="1001"/>
    </location>
</feature>
<feature type="domain" description="YLPM1-like spectrin repeat" evidence="2">
    <location>
        <begin position="185"/>
        <end position="252"/>
    </location>
</feature>